<dbReference type="Gene3D" id="3.90.1300.10">
    <property type="entry name" value="Amidase signature (AS) domain"/>
    <property type="match status" value="1"/>
</dbReference>
<dbReference type="Pfam" id="PF01425">
    <property type="entry name" value="Amidase"/>
    <property type="match status" value="2"/>
</dbReference>
<dbReference type="PANTHER" id="PTHR42678">
    <property type="entry name" value="AMIDASE"/>
    <property type="match status" value="1"/>
</dbReference>
<sequence>MITSINPLTATAAELQTKLTDNSITSKQLVKLYLDQITRYDGYLKAVIATAPQEYLEKTAAGLDDERAKGKIRGPLHGIPILVKDNIATTPELGLPTTCGSLALVGSKPKKNATIIEQASAGAIILGKANLSVRTVNLTWRSQSGLTWSSGGRSGLGTDFANSGWSAVGGQTQSAYVRGGFRPDDSNGGHSNPGGSSSGSAVAVAAGLSPIAIGTDTMGSLIMPSDRSALFAMKPTLKIVPQYGIIPVSFEADSAGPMTKSVLDLARLLDVLVDPSKTTVPEGGYQSAVTGKWGNIRIGVVKPEEWLFPTRIVKYEQEASEQMLREWKSAYERLRTVVKIVKPVSLLSVDEASDNGTKNIWDAFDSTFGTLLEEYLQSVDECKIKTLEDLIKFNEDHDEQELPPGKFKR</sequence>
<dbReference type="InterPro" id="IPR036928">
    <property type="entry name" value="AS_sf"/>
</dbReference>
<protein>
    <recommendedName>
        <fullName evidence="2">Amidase domain-containing protein</fullName>
    </recommendedName>
</protein>
<comment type="caution">
    <text evidence="3">The sequence shown here is derived from an EMBL/GenBank/DDBJ whole genome shotgun (WGS) entry which is preliminary data.</text>
</comment>
<dbReference type="AlphaFoldDB" id="A0A439D8Z0"/>
<dbReference type="InterPro" id="IPR023631">
    <property type="entry name" value="Amidase_dom"/>
</dbReference>
<proteinExistence type="predicted"/>
<organism evidence="3 4">
    <name type="scientific">Xylaria grammica</name>
    <dbReference type="NCBI Taxonomy" id="363999"/>
    <lineage>
        <taxon>Eukaryota</taxon>
        <taxon>Fungi</taxon>
        <taxon>Dikarya</taxon>
        <taxon>Ascomycota</taxon>
        <taxon>Pezizomycotina</taxon>
        <taxon>Sordariomycetes</taxon>
        <taxon>Xylariomycetidae</taxon>
        <taxon>Xylariales</taxon>
        <taxon>Xylariaceae</taxon>
        <taxon>Xylaria</taxon>
    </lineage>
</organism>
<evidence type="ECO:0000313" key="3">
    <source>
        <dbReference type="EMBL" id="RWA10871.1"/>
    </source>
</evidence>
<evidence type="ECO:0000313" key="4">
    <source>
        <dbReference type="Proteomes" id="UP000286045"/>
    </source>
</evidence>
<dbReference type="PANTHER" id="PTHR42678:SF34">
    <property type="entry name" value="OS04G0183300 PROTEIN"/>
    <property type="match status" value="1"/>
</dbReference>
<feature type="domain" description="Amidase" evidence="2">
    <location>
        <begin position="29"/>
        <end position="132"/>
    </location>
</feature>
<name>A0A439D8Z0_9PEZI</name>
<dbReference type="EMBL" id="RYZI01000098">
    <property type="protein sequence ID" value="RWA10871.1"/>
    <property type="molecule type" value="Genomic_DNA"/>
</dbReference>
<evidence type="ECO:0000259" key="2">
    <source>
        <dbReference type="Pfam" id="PF01425"/>
    </source>
</evidence>
<dbReference type="SUPFAM" id="SSF75304">
    <property type="entry name" value="Amidase signature (AS) enzymes"/>
    <property type="match status" value="1"/>
</dbReference>
<keyword evidence="4" id="KW-1185">Reference proteome</keyword>
<feature type="region of interest" description="Disordered" evidence="1">
    <location>
        <begin position="177"/>
        <end position="201"/>
    </location>
</feature>
<dbReference type="STRING" id="363999.A0A439D8Z0"/>
<feature type="domain" description="Amidase" evidence="2">
    <location>
        <begin position="191"/>
        <end position="325"/>
    </location>
</feature>
<feature type="compositionally biased region" description="Low complexity" evidence="1">
    <location>
        <begin position="188"/>
        <end position="201"/>
    </location>
</feature>
<gene>
    <name evidence="3" type="ORF">EKO27_g4234</name>
</gene>
<accession>A0A439D8Z0</accession>
<dbReference type="Proteomes" id="UP000286045">
    <property type="component" value="Unassembled WGS sequence"/>
</dbReference>
<reference evidence="3 4" key="1">
    <citation type="submission" date="2018-12" db="EMBL/GenBank/DDBJ databases">
        <title>Draft genome sequence of Xylaria grammica IHI A82.</title>
        <authorList>
            <person name="Buettner E."/>
            <person name="Kellner H."/>
        </authorList>
    </citation>
    <scope>NUCLEOTIDE SEQUENCE [LARGE SCALE GENOMIC DNA]</scope>
    <source>
        <strain evidence="3 4">IHI A82</strain>
    </source>
</reference>
<evidence type="ECO:0000256" key="1">
    <source>
        <dbReference type="SAM" id="MobiDB-lite"/>
    </source>
</evidence>